<dbReference type="Proteomes" id="UP001183794">
    <property type="component" value="Unassembled WGS sequence"/>
</dbReference>
<dbReference type="InterPro" id="IPR041698">
    <property type="entry name" value="Methyltransf_25"/>
</dbReference>
<dbReference type="SUPFAM" id="SSF53335">
    <property type="entry name" value="S-adenosyl-L-methionine-dependent methyltransferases"/>
    <property type="match status" value="1"/>
</dbReference>
<evidence type="ECO:0000313" key="5">
    <source>
        <dbReference type="Proteomes" id="UP001183794"/>
    </source>
</evidence>
<evidence type="ECO:0000256" key="1">
    <source>
        <dbReference type="ARBA" id="ARBA00022603"/>
    </source>
</evidence>
<dbReference type="EMBL" id="JAVDYJ010000001">
    <property type="protein sequence ID" value="MDR7348213.1"/>
    <property type="molecule type" value="Genomic_DNA"/>
</dbReference>
<dbReference type="CDD" id="cd02440">
    <property type="entry name" value="AdoMet_MTases"/>
    <property type="match status" value="1"/>
</dbReference>
<reference evidence="4 5" key="1">
    <citation type="submission" date="2023-07" db="EMBL/GenBank/DDBJ databases">
        <title>Sequencing the genomes of 1000 actinobacteria strains.</title>
        <authorList>
            <person name="Klenk H.-P."/>
        </authorList>
    </citation>
    <scope>NUCLEOTIDE SEQUENCE [LARGE SCALE GENOMIC DNA]</scope>
    <source>
        <strain evidence="4 5">DSM 22966</strain>
    </source>
</reference>
<evidence type="ECO:0000259" key="3">
    <source>
        <dbReference type="Pfam" id="PF13649"/>
    </source>
</evidence>
<dbReference type="GO" id="GO:0008168">
    <property type="term" value="F:methyltransferase activity"/>
    <property type="evidence" value="ECO:0007669"/>
    <property type="project" value="UniProtKB-KW"/>
</dbReference>
<dbReference type="PANTHER" id="PTHR43861:SF1">
    <property type="entry name" value="TRANS-ACONITATE 2-METHYLTRANSFERASE"/>
    <property type="match status" value="1"/>
</dbReference>
<sequence length="195" mass="21276">MDEIGNAYDAEATAAERLLGTAVSPDDPDRAIIEPWANTVAGPILDVGSGTGRWTGHLVQRGHDVTGLEPAERLLRIARKSHPAVRFCHGSISDLVLAERRWVGILAWYSVIHMGPDELPTALATLQQALDPNGTMLLSFFSGPHLQAFDHPVAVAYRWPMADMRHALTEAGFEVIDQHGEPSAIHAHMIARQAR</sequence>
<proteinExistence type="predicted"/>
<keyword evidence="2" id="KW-0808">Transferase</keyword>
<dbReference type="GO" id="GO:0032259">
    <property type="term" value="P:methylation"/>
    <property type="evidence" value="ECO:0007669"/>
    <property type="project" value="UniProtKB-KW"/>
</dbReference>
<protein>
    <submittedName>
        <fullName evidence="4">SAM-dependent methyltransferase</fullName>
    </submittedName>
</protein>
<comment type="caution">
    <text evidence="4">The sequence shown here is derived from an EMBL/GenBank/DDBJ whole genome shotgun (WGS) entry which is preliminary data.</text>
</comment>
<feature type="domain" description="Methyltransferase" evidence="3">
    <location>
        <begin position="44"/>
        <end position="134"/>
    </location>
</feature>
<evidence type="ECO:0000256" key="2">
    <source>
        <dbReference type="ARBA" id="ARBA00022679"/>
    </source>
</evidence>
<dbReference type="Pfam" id="PF13649">
    <property type="entry name" value="Methyltransf_25"/>
    <property type="match status" value="1"/>
</dbReference>
<evidence type="ECO:0000313" key="4">
    <source>
        <dbReference type="EMBL" id="MDR7348213.1"/>
    </source>
</evidence>
<accession>A0ABU2B623</accession>
<dbReference type="Gene3D" id="3.40.50.150">
    <property type="entry name" value="Vaccinia Virus protein VP39"/>
    <property type="match status" value="1"/>
</dbReference>
<name>A0ABU2B623_9MICC</name>
<dbReference type="PANTHER" id="PTHR43861">
    <property type="entry name" value="TRANS-ACONITATE 2-METHYLTRANSFERASE-RELATED"/>
    <property type="match status" value="1"/>
</dbReference>
<organism evidence="4 5">
    <name type="scientific">Enteractinococcus fodinae</name>
    <dbReference type="NCBI Taxonomy" id="684663"/>
    <lineage>
        <taxon>Bacteria</taxon>
        <taxon>Bacillati</taxon>
        <taxon>Actinomycetota</taxon>
        <taxon>Actinomycetes</taxon>
        <taxon>Micrococcales</taxon>
        <taxon>Micrococcaceae</taxon>
    </lineage>
</organism>
<keyword evidence="5" id="KW-1185">Reference proteome</keyword>
<dbReference type="RefSeq" id="WP_310175184.1">
    <property type="nucleotide sequence ID" value="NZ_BAABHE010000002.1"/>
</dbReference>
<dbReference type="InterPro" id="IPR029063">
    <property type="entry name" value="SAM-dependent_MTases_sf"/>
</dbReference>
<gene>
    <name evidence="4" type="ORF">J2S62_002470</name>
</gene>
<keyword evidence="1 4" id="KW-0489">Methyltransferase</keyword>